<dbReference type="EMBL" id="KE344966">
    <property type="protein sequence ID" value="EXB88422.1"/>
    <property type="molecule type" value="Genomic_DNA"/>
</dbReference>
<keyword evidence="1" id="KW-1133">Transmembrane helix</keyword>
<sequence>MTKYPTVPPAAVAAAAALTVLGPLVVGESSIDDEEIMSLWLWLWLWLFIVVDIMEGRLFVGSETMSI</sequence>
<gene>
    <name evidence="2" type="ORF">L484_012861</name>
</gene>
<dbReference type="Proteomes" id="UP000030645">
    <property type="component" value="Unassembled WGS sequence"/>
</dbReference>
<evidence type="ECO:0000256" key="1">
    <source>
        <dbReference type="SAM" id="Phobius"/>
    </source>
</evidence>
<proteinExistence type="predicted"/>
<evidence type="ECO:0000313" key="3">
    <source>
        <dbReference type="Proteomes" id="UP000030645"/>
    </source>
</evidence>
<name>W9RFE7_9ROSA</name>
<accession>W9RFE7</accession>
<protein>
    <submittedName>
        <fullName evidence="2">Uncharacterized protein</fullName>
    </submittedName>
</protein>
<evidence type="ECO:0000313" key="2">
    <source>
        <dbReference type="EMBL" id="EXB88422.1"/>
    </source>
</evidence>
<feature type="transmembrane region" description="Helical" evidence="1">
    <location>
        <begin position="37"/>
        <end position="60"/>
    </location>
</feature>
<keyword evidence="1" id="KW-0812">Transmembrane</keyword>
<reference evidence="3" key="1">
    <citation type="submission" date="2013-01" db="EMBL/GenBank/DDBJ databases">
        <title>Draft Genome Sequence of a Mulberry Tree, Morus notabilis C.K. Schneid.</title>
        <authorList>
            <person name="He N."/>
            <person name="Zhao S."/>
        </authorList>
    </citation>
    <scope>NUCLEOTIDE SEQUENCE</scope>
</reference>
<keyword evidence="1" id="KW-0472">Membrane</keyword>
<keyword evidence="3" id="KW-1185">Reference proteome</keyword>
<organism evidence="2 3">
    <name type="scientific">Morus notabilis</name>
    <dbReference type="NCBI Taxonomy" id="981085"/>
    <lineage>
        <taxon>Eukaryota</taxon>
        <taxon>Viridiplantae</taxon>
        <taxon>Streptophyta</taxon>
        <taxon>Embryophyta</taxon>
        <taxon>Tracheophyta</taxon>
        <taxon>Spermatophyta</taxon>
        <taxon>Magnoliopsida</taxon>
        <taxon>eudicotyledons</taxon>
        <taxon>Gunneridae</taxon>
        <taxon>Pentapetalae</taxon>
        <taxon>rosids</taxon>
        <taxon>fabids</taxon>
        <taxon>Rosales</taxon>
        <taxon>Moraceae</taxon>
        <taxon>Moreae</taxon>
        <taxon>Morus</taxon>
    </lineage>
</organism>
<dbReference type="AlphaFoldDB" id="W9RFE7"/>